<feature type="compositionally biased region" description="Polar residues" evidence="2">
    <location>
        <begin position="118"/>
        <end position="129"/>
    </location>
</feature>
<proteinExistence type="predicted"/>
<dbReference type="CDD" id="cd00093">
    <property type="entry name" value="HTH_XRE"/>
    <property type="match status" value="1"/>
</dbReference>
<feature type="region of interest" description="Disordered" evidence="2">
    <location>
        <begin position="92"/>
        <end position="129"/>
    </location>
</feature>
<dbReference type="PANTHER" id="PTHR36924">
    <property type="entry name" value="ANTITOXIN HIGA-1"/>
    <property type="match status" value="1"/>
</dbReference>
<protein>
    <submittedName>
        <fullName evidence="4">Addiction module antidote protein, HigA family</fullName>
    </submittedName>
</protein>
<dbReference type="EMBL" id="FSRA01000001">
    <property type="protein sequence ID" value="SIO06511.1"/>
    <property type="molecule type" value="Genomic_DNA"/>
</dbReference>
<dbReference type="GO" id="GO:0003677">
    <property type="term" value="F:DNA binding"/>
    <property type="evidence" value="ECO:0007669"/>
    <property type="project" value="UniProtKB-KW"/>
</dbReference>
<dbReference type="InterPro" id="IPR010982">
    <property type="entry name" value="Lambda_DNA-bd_dom_sf"/>
</dbReference>
<evidence type="ECO:0000256" key="1">
    <source>
        <dbReference type="ARBA" id="ARBA00023125"/>
    </source>
</evidence>
<dbReference type="STRING" id="536979.SAMN04488055_2755"/>
<sequence>MQRRMRFLHPGLALKHDVIEEHGLTITEAAALLKVTRAALSNVCNGKADISVEMSLRIAKVFGGTADQWQRVQTAYNLYHAEPKIEKLKLKPYVPPKEKKEKRKQASAGGRAKKETPIATTGALNTTIG</sequence>
<dbReference type="PROSITE" id="PS50943">
    <property type="entry name" value="HTH_CROC1"/>
    <property type="match status" value="1"/>
</dbReference>
<evidence type="ECO:0000313" key="4">
    <source>
        <dbReference type="EMBL" id="SIO06511.1"/>
    </source>
</evidence>
<feature type="domain" description="HTH cro/C1-type" evidence="3">
    <location>
        <begin position="20"/>
        <end position="69"/>
    </location>
</feature>
<keyword evidence="1" id="KW-0238">DNA-binding</keyword>
<organism evidence="4 5">
    <name type="scientific">Chitinophaga niabensis</name>
    <dbReference type="NCBI Taxonomy" id="536979"/>
    <lineage>
        <taxon>Bacteria</taxon>
        <taxon>Pseudomonadati</taxon>
        <taxon>Bacteroidota</taxon>
        <taxon>Chitinophagia</taxon>
        <taxon>Chitinophagales</taxon>
        <taxon>Chitinophagaceae</taxon>
        <taxon>Chitinophaga</taxon>
    </lineage>
</organism>
<dbReference type="Pfam" id="PF01381">
    <property type="entry name" value="HTH_3"/>
    <property type="match status" value="1"/>
</dbReference>
<reference evidence="4 5" key="1">
    <citation type="submission" date="2016-11" db="EMBL/GenBank/DDBJ databases">
        <authorList>
            <person name="Jaros S."/>
            <person name="Januszkiewicz K."/>
            <person name="Wedrychowicz H."/>
        </authorList>
    </citation>
    <scope>NUCLEOTIDE SEQUENCE [LARGE SCALE GENOMIC DNA]</scope>
    <source>
        <strain evidence="4 5">DSM 24787</strain>
    </source>
</reference>
<dbReference type="PANTHER" id="PTHR36924:SF1">
    <property type="entry name" value="ANTITOXIN HIGA-1"/>
    <property type="match status" value="1"/>
</dbReference>
<evidence type="ECO:0000256" key="2">
    <source>
        <dbReference type="SAM" id="MobiDB-lite"/>
    </source>
</evidence>
<evidence type="ECO:0000259" key="3">
    <source>
        <dbReference type="PROSITE" id="PS50943"/>
    </source>
</evidence>
<dbReference type="InterPro" id="IPR001387">
    <property type="entry name" value="Cro/C1-type_HTH"/>
</dbReference>
<name>A0A1N6GGB9_9BACT</name>
<keyword evidence="5" id="KW-1185">Reference proteome</keyword>
<dbReference type="NCBIfam" id="TIGR02607">
    <property type="entry name" value="antidote_HigA"/>
    <property type="match status" value="1"/>
</dbReference>
<dbReference type="OrthoDB" id="3174593at2"/>
<dbReference type="AlphaFoldDB" id="A0A1N6GGB9"/>
<dbReference type="SMART" id="SM00530">
    <property type="entry name" value="HTH_XRE"/>
    <property type="match status" value="1"/>
</dbReference>
<dbReference type="Proteomes" id="UP000185003">
    <property type="component" value="Unassembled WGS sequence"/>
</dbReference>
<evidence type="ECO:0000313" key="5">
    <source>
        <dbReference type="Proteomes" id="UP000185003"/>
    </source>
</evidence>
<dbReference type="InterPro" id="IPR013430">
    <property type="entry name" value="Toxin_antidote_HigA"/>
</dbReference>
<gene>
    <name evidence="4" type="ORF">SAMN04488055_2755</name>
</gene>
<dbReference type="Gene3D" id="1.10.260.40">
    <property type="entry name" value="lambda repressor-like DNA-binding domains"/>
    <property type="match status" value="1"/>
</dbReference>
<accession>A0A1N6GGB9</accession>
<dbReference type="SUPFAM" id="SSF47413">
    <property type="entry name" value="lambda repressor-like DNA-binding domains"/>
    <property type="match status" value="1"/>
</dbReference>